<reference evidence="12" key="2">
    <citation type="submission" date="2020-09" db="EMBL/GenBank/DDBJ databases">
        <authorList>
            <person name="Sun Q."/>
            <person name="Zhou Y."/>
        </authorList>
    </citation>
    <scope>NUCLEOTIDE SEQUENCE</scope>
    <source>
        <strain evidence="12">CGMCC 4.7306</strain>
    </source>
</reference>
<sequence length="325" mass="34855">MSVTRERPPIVEEPGSDPFVASSRRRRAIGDRIFSSTALAAGLTILIALAAVFIFLISQGARGFHADPEVYQPAANNFFSYAAKLLFGTALSSLLAMIIAVPFAIGLALFISHYAPRRIAVPVAYVIDILAAVPSVIYGLWGARTLAPASHGLQTWLNAHLGWIPLFGGQISATGRTMLIAAIVLAIMVLPISTAICREVFQRTPKLLEEAALGLGATRWEMIRYAVFPHARSGMVAGMMLGLGRALGETMAVAMVLSASPQVTFKLLTSDNPATIASNIAANYQAEDVRIQTVLIATGLVLFVFTFLVNFVARAIVARSERRFA</sequence>
<evidence type="ECO:0000256" key="3">
    <source>
        <dbReference type="ARBA" id="ARBA00022448"/>
    </source>
</evidence>
<comment type="caution">
    <text evidence="12">The sequence shown here is derived from an EMBL/GenBank/DDBJ whole genome shotgun (WGS) entry which is preliminary data.</text>
</comment>
<dbReference type="GO" id="GO:0005886">
    <property type="term" value="C:plasma membrane"/>
    <property type="evidence" value="ECO:0007669"/>
    <property type="project" value="UniProtKB-SubCell"/>
</dbReference>
<dbReference type="InterPro" id="IPR051124">
    <property type="entry name" value="Phosphate_Transport_Permease"/>
</dbReference>
<protein>
    <recommendedName>
        <fullName evidence="10">Phosphate transport system permease protein</fullName>
    </recommendedName>
</protein>
<dbReference type="Gene3D" id="1.10.3720.10">
    <property type="entry name" value="MetI-like"/>
    <property type="match status" value="1"/>
</dbReference>
<evidence type="ECO:0000256" key="8">
    <source>
        <dbReference type="ARBA" id="ARBA00023136"/>
    </source>
</evidence>
<evidence type="ECO:0000313" key="12">
    <source>
        <dbReference type="EMBL" id="GGL58181.1"/>
    </source>
</evidence>
<keyword evidence="3 9" id="KW-0813">Transport</keyword>
<comment type="subcellular location">
    <subcellularLocation>
        <location evidence="1 9">Cell membrane</location>
        <topology evidence="1 9">Multi-pass membrane protein</topology>
    </subcellularLocation>
</comment>
<dbReference type="Proteomes" id="UP000613840">
    <property type="component" value="Unassembled WGS sequence"/>
</dbReference>
<keyword evidence="13" id="KW-1185">Reference proteome</keyword>
<feature type="transmembrane region" description="Helical" evidence="9">
    <location>
        <begin position="294"/>
        <end position="317"/>
    </location>
</feature>
<name>A0A917S5B8_9ACTN</name>
<evidence type="ECO:0000256" key="1">
    <source>
        <dbReference type="ARBA" id="ARBA00004651"/>
    </source>
</evidence>
<dbReference type="PROSITE" id="PS50928">
    <property type="entry name" value="ABC_TM1"/>
    <property type="match status" value="1"/>
</dbReference>
<evidence type="ECO:0000256" key="9">
    <source>
        <dbReference type="RuleBase" id="RU363032"/>
    </source>
</evidence>
<dbReference type="CDD" id="cd06261">
    <property type="entry name" value="TM_PBP2"/>
    <property type="match status" value="1"/>
</dbReference>
<keyword evidence="4 10" id="KW-1003">Cell membrane</keyword>
<evidence type="ECO:0000256" key="7">
    <source>
        <dbReference type="ARBA" id="ARBA00022989"/>
    </source>
</evidence>
<evidence type="ECO:0000256" key="5">
    <source>
        <dbReference type="ARBA" id="ARBA00022592"/>
    </source>
</evidence>
<dbReference type="NCBIfam" id="TIGR02138">
    <property type="entry name" value="phosphate_pstC"/>
    <property type="match status" value="1"/>
</dbReference>
<comment type="function">
    <text evidence="10">Part of the binding-protein-dependent transport system for phosphate; probably responsible for the translocation of the substrate across the membrane.</text>
</comment>
<dbReference type="InterPro" id="IPR035906">
    <property type="entry name" value="MetI-like_sf"/>
</dbReference>
<organism evidence="12 13">
    <name type="scientific">Microlunatus endophyticus</name>
    <dbReference type="NCBI Taxonomy" id="1716077"/>
    <lineage>
        <taxon>Bacteria</taxon>
        <taxon>Bacillati</taxon>
        <taxon>Actinomycetota</taxon>
        <taxon>Actinomycetes</taxon>
        <taxon>Propionibacteriales</taxon>
        <taxon>Propionibacteriaceae</taxon>
        <taxon>Microlunatus</taxon>
    </lineage>
</organism>
<evidence type="ECO:0000256" key="10">
    <source>
        <dbReference type="RuleBase" id="RU363054"/>
    </source>
</evidence>
<accession>A0A917S5B8</accession>
<feature type="transmembrane region" description="Helical" evidence="9">
    <location>
        <begin position="123"/>
        <end position="141"/>
    </location>
</feature>
<dbReference type="InterPro" id="IPR000515">
    <property type="entry name" value="MetI-like"/>
</dbReference>
<evidence type="ECO:0000256" key="2">
    <source>
        <dbReference type="ARBA" id="ARBA00007069"/>
    </source>
</evidence>
<dbReference type="PANTHER" id="PTHR30425">
    <property type="entry name" value="PHOSPHATE TRANSPORT SYSTEM PERMEASE PROTEIN PST"/>
    <property type="match status" value="1"/>
</dbReference>
<keyword evidence="7 9" id="KW-1133">Transmembrane helix</keyword>
<evidence type="ECO:0000256" key="6">
    <source>
        <dbReference type="ARBA" id="ARBA00022692"/>
    </source>
</evidence>
<reference evidence="12" key="1">
    <citation type="journal article" date="2014" name="Int. J. Syst. Evol. Microbiol.">
        <title>Complete genome sequence of Corynebacterium casei LMG S-19264T (=DSM 44701T), isolated from a smear-ripened cheese.</title>
        <authorList>
            <consortium name="US DOE Joint Genome Institute (JGI-PGF)"/>
            <person name="Walter F."/>
            <person name="Albersmeier A."/>
            <person name="Kalinowski J."/>
            <person name="Ruckert C."/>
        </authorList>
    </citation>
    <scope>NUCLEOTIDE SEQUENCE</scope>
    <source>
        <strain evidence="12">CGMCC 4.7306</strain>
    </source>
</reference>
<evidence type="ECO:0000259" key="11">
    <source>
        <dbReference type="PROSITE" id="PS50928"/>
    </source>
</evidence>
<dbReference type="GO" id="GO:0005315">
    <property type="term" value="F:phosphate transmembrane transporter activity"/>
    <property type="evidence" value="ECO:0007669"/>
    <property type="project" value="InterPro"/>
</dbReference>
<keyword evidence="8 9" id="KW-0472">Membrane</keyword>
<dbReference type="Pfam" id="PF00528">
    <property type="entry name" value="BPD_transp_1"/>
    <property type="match status" value="1"/>
</dbReference>
<comment type="similarity">
    <text evidence="2 10">Belongs to the binding-protein-dependent transport system permease family. CysTW subfamily.</text>
</comment>
<dbReference type="AlphaFoldDB" id="A0A917S5B8"/>
<dbReference type="SUPFAM" id="SSF161098">
    <property type="entry name" value="MetI-like"/>
    <property type="match status" value="1"/>
</dbReference>
<gene>
    <name evidence="12" type="ORF">GCM10011575_15710</name>
</gene>
<dbReference type="EMBL" id="BMMZ01000003">
    <property type="protein sequence ID" value="GGL58181.1"/>
    <property type="molecule type" value="Genomic_DNA"/>
</dbReference>
<proteinExistence type="inferred from homology"/>
<dbReference type="PANTHER" id="PTHR30425:SF1">
    <property type="entry name" value="PHOSPHATE TRANSPORT SYSTEM PERMEASE PROTEIN PSTC"/>
    <property type="match status" value="1"/>
</dbReference>
<keyword evidence="6 9" id="KW-0812">Transmembrane</keyword>
<feature type="transmembrane region" description="Helical" evidence="9">
    <location>
        <begin position="78"/>
        <end position="111"/>
    </location>
</feature>
<feature type="transmembrane region" description="Helical" evidence="9">
    <location>
        <begin position="234"/>
        <end position="257"/>
    </location>
</feature>
<dbReference type="GO" id="GO:0006817">
    <property type="term" value="P:phosphate ion transport"/>
    <property type="evidence" value="ECO:0007669"/>
    <property type="project" value="UniProtKB-KW"/>
</dbReference>
<dbReference type="RefSeq" id="WP_229669833.1">
    <property type="nucleotide sequence ID" value="NZ_BMMZ01000003.1"/>
</dbReference>
<evidence type="ECO:0000313" key="13">
    <source>
        <dbReference type="Proteomes" id="UP000613840"/>
    </source>
</evidence>
<evidence type="ECO:0000256" key="4">
    <source>
        <dbReference type="ARBA" id="ARBA00022475"/>
    </source>
</evidence>
<keyword evidence="5 10" id="KW-0592">Phosphate transport</keyword>
<feature type="domain" description="ABC transmembrane type-1" evidence="11">
    <location>
        <begin position="86"/>
        <end position="313"/>
    </location>
</feature>
<feature type="transmembrane region" description="Helical" evidence="9">
    <location>
        <begin position="33"/>
        <end position="58"/>
    </location>
</feature>
<feature type="transmembrane region" description="Helical" evidence="9">
    <location>
        <begin position="178"/>
        <end position="197"/>
    </location>
</feature>
<dbReference type="InterPro" id="IPR011864">
    <property type="entry name" value="Phosphate_PstC"/>
</dbReference>